<feature type="domain" description="AttH" evidence="1">
    <location>
        <begin position="33"/>
        <end position="206"/>
    </location>
</feature>
<dbReference type="Pfam" id="PF07143">
    <property type="entry name" value="CrtC"/>
    <property type="match status" value="1"/>
</dbReference>
<evidence type="ECO:0000313" key="3">
    <source>
        <dbReference type="Proteomes" id="UP000192505"/>
    </source>
</evidence>
<dbReference type="InterPro" id="IPR010791">
    <property type="entry name" value="AttH_dom"/>
</dbReference>
<dbReference type="Pfam" id="PF17186">
    <property type="entry name" value="Lipocalin_9"/>
    <property type="match status" value="1"/>
</dbReference>
<dbReference type="Proteomes" id="UP000192505">
    <property type="component" value="Unassembled WGS sequence"/>
</dbReference>
<sequence>MALADTGNTESQVLVKRPLQFPRDLGSHPDTAIEWWYVTGELQAKERLFGFQLTFFRSRVPSTQAMRSGFAAKQLFFAHTAVTDVAGQRLLHDQRIARSSGDSSIDLAQASEADTDVRLRDWLLVRQGSRYQAKASGEAFAFTLDLQETQPLLLQGDQGLSRKGPLASQASFYYSLPQLRVSGQLTLAGQPMQVTGRAWLDHEWSQSIMPPQAVGWDWIGMNLTDGGALTAFRLRDKTGDTVWAGGSWRPAGSAQPVVLTPDQVIFRPERFWKSQSSGATYPVQWSLLILGPPGTSGTQALAAAPLTLTVRALIDDQELDSSRSTGAIYWEGLSDLLNAQGQPVGRGYLEMTGYVKPLQL</sequence>
<dbReference type="InterPro" id="IPR023374">
    <property type="entry name" value="AttH-like_dom_sf"/>
</dbReference>
<organism evidence="2 3">
    <name type="scientific">Rhodoferax ferrireducens</name>
    <dbReference type="NCBI Taxonomy" id="192843"/>
    <lineage>
        <taxon>Bacteria</taxon>
        <taxon>Pseudomonadati</taxon>
        <taxon>Pseudomonadota</taxon>
        <taxon>Betaproteobacteria</taxon>
        <taxon>Burkholderiales</taxon>
        <taxon>Comamonadaceae</taxon>
        <taxon>Rhodoferax</taxon>
    </lineage>
</organism>
<evidence type="ECO:0000313" key="2">
    <source>
        <dbReference type="EMBL" id="OQW87737.1"/>
    </source>
</evidence>
<dbReference type="SUPFAM" id="SSF159245">
    <property type="entry name" value="AttH-like"/>
    <property type="match status" value="1"/>
</dbReference>
<dbReference type="PANTHER" id="PTHR38591">
    <property type="entry name" value="HYDROLASE"/>
    <property type="match status" value="1"/>
</dbReference>
<evidence type="ECO:0000259" key="1">
    <source>
        <dbReference type="Pfam" id="PF07143"/>
    </source>
</evidence>
<gene>
    <name evidence="2" type="ORF">BWK72_11715</name>
</gene>
<reference evidence="2 3" key="1">
    <citation type="submission" date="2017-01" db="EMBL/GenBank/DDBJ databases">
        <title>Novel large sulfur bacteria in the metagenomes of groundwater-fed chemosynthetic microbial mats in the Lake Huron basin.</title>
        <authorList>
            <person name="Sharrar A.M."/>
            <person name="Flood B.E."/>
            <person name="Bailey J.V."/>
            <person name="Jones D.S."/>
            <person name="Biddanda B."/>
            <person name="Ruberg S.A."/>
            <person name="Marcus D.N."/>
            <person name="Dick G.J."/>
        </authorList>
    </citation>
    <scope>NUCLEOTIDE SEQUENCE [LARGE SCALE GENOMIC DNA]</scope>
    <source>
        <strain evidence="2">A7</strain>
    </source>
</reference>
<dbReference type="AlphaFoldDB" id="A0A1W9KTH4"/>
<dbReference type="Gene3D" id="2.40.370.10">
    <property type="entry name" value="AttH-like domain"/>
    <property type="match status" value="2"/>
</dbReference>
<dbReference type="EMBL" id="MTEI01000007">
    <property type="protein sequence ID" value="OQW87737.1"/>
    <property type="molecule type" value="Genomic_DNA"/>
</dbReference>
<protein>
    <submittedName>
        <fullName evidence="2">Carotenoid 1,2-hydratase</fullName>
    </submittedName>
</protein>
<comment type="caution">
    <text evidence="2">The sequence shown here is derived from an EMBL/GenBank/DDBJ whole genome shotgun (WGS) entry which is preliminary data.</text>
</comment>
<dbReference type="PANTHER" id="PTHR38591:SF1">
    <property type="entry name" value="BLL1000 PROTEIN"/>
    <property type="match status" value="1"/>
</dbReference>
<name>A0A1W9KTH4_9BURK</name>
<accession>A0A1W9KTH4</accession>
<proteinExistence type="predicted"/>